<dbReference type="Proteomes" id="UP000238358">
    <property type="component" value="Chromosome"/>
</dbReference>
<protein>
    <submittedName>
        <fullName evidence="2">Competence protein ComEA</fullName>
    </submittedName>
</protein>
<evidence type="ECO:0000259" key="1">
    <source>
        <dbReference type="SMART" id="SM00278"/>
    </source>
</evidence>
<dbReference type="Gene3D" id="1.10.150.310">
    <property type="entry name" value="Tex RuvX-like domain-like"/>
    <property type="match status" value="1"/>
</dbReference>
<dbReference type="PANTHER" id="PTHR21180:SF32">
    <property type="entry name" value="ENDONUCLEASE_EXONUCLEASE_PHOSPHATASE FAMILY DOMAIN-CONTAINING PROTEIN 1"/>
    <property type="match status" value="1"/>
</dbReference>
<feature type="domain" description="Helix-hairpin-helix DNA-binding motif class 1" evidence="1">
    <location>
        <begin position="152"/>
        <end position="171"/>
    </location>
</feature>
<dbReference type="SMART" id="SM00278">
    <property type="entry name" value="HhH1"/>
    <property type="match status" value="2"/>
</dbReference>
<dbReference type="PANTHER" id="PTHR21180">
    <property type="entry name" value="ENDONUCLEASE/EXONUCLEASE/PHOSPHATASE FAMILY DOMAIN-CONTAINING PROTEIN 1"/>
    <property type="match status" value="1"/>
</dbReference>
<feature type="domain" description="Helix-hairpin-helix DNA-binding motif class 1" evidence="1">
    <location>
        <begin position="122"/>
        <end position="141"/>
    </location>
</feature>
<gene>
    <name evidence="2" type="ORF">C6Y28_00350</name>
</gene>
<dbReference type="InterPro" id="IPR019554">
    <property type="entry name" value="Soluble_ligand-bd"/>
</dbReference>
<accession>A0A2S0M438</accession>
<dbReference type="EMBL" id="CP027569">
    <property type="protein sequence ID" value="AVO26197.1"/>
    <property type="molecule type" value="Genomic_DNA"/>
</dbReference>
<dbReference type="RefSeq" id="WP_027894807.1">
    <property type="nucleotide sequence ID" value="NZ_CP027569.1"/>
</dbReference>
<dbReference type="OrthoDB" id="9790239at2"/>
<name>A0A2S0M438_MEGEL</name>
<dbReference type="SUPFAM" id="SSF47781">
    <property type="entry name" value="RuvA domain 2-like"/>
    <property type="match status" value="1"/>
</dbReference>
<proteinExistence type="predicted"/>
<evidence type="ECO:0000313" key="2">
    <source>
        <dbReference type="EMBL" id="AVO26197.1"/>
    </source>
</evidence>
<dbReference type="GO" id="GO:0006281">
    <property type="term" value="P:DNA repair"/>
    <property type="evidence" value="ECO:0007669"/>
    <property type="project" value="InterPro"/>
</dbReference>
<reference evidence="2 3" key="1">
    <citation type="journal article" date="2018" name="Genome Announc.">
        <title>Complete genomes of two Megasphaera elsdenii strains, NCIMB 702410 and ATCC 25940.</title>
        <authorList>
            <person name="Hatmaker E.A."/>
            <person name="O'Dell K."/>
            <person name="Riley L.A."/>
            <person name="Klingeman D.M."/>
            <person name="Guss A.M."/>
        </authorList>
    </citation>
    <scope>NUCLEOTIDE SEQUENCE [LARGE SCALE GENOMIC DNA]</scope>
    <source>
        <strain evidence="2 3">NCIMB702410</strain>
    </source>
</reference>
<dbReference type="Gene3D" id="3.10.560.10">
    <property type="entry name" value="Outer membrane lipoprotein wza domain like"/>
    <property type="match status" value="1"/>
</dbReference>
<dbReference type="AlphaFoldDB" id="A0A2S0M438"/>
<dbReference type="Pfam" id="PF12836">
    <property type="entry name" value="HHH_3"/>
    <property type="match status" value="1"/>
</dbReference>
<dbReference type="SUPFAM" id="SSF142984">
    <property type="entry name" value="Nqo1 middle domain-like"/>
    <property type="match status" value="1"/>
</dbReference>
<dbReference type="Pfam" id="PF10531">
    <property type="entry name" value="SLBB"/>
    <property type="match status" value="1"/>
</dbReference>
<organism evidence="2 3">
    <name type="scientific">Megasphaera elsdenii</name>
    <dbReference type="NCBI Taxonomy" id="907"/>
    <lineage>
        <taxon>Bacteria</taxon>
        <taxon>Bacillati</taxon>
        <taxon>Bacillota</taxon>
        <taxon>Negativicutes</taxon>
        <taxon>Veillonellales</taxon>
        <taxon>Veillonellaceae</taxon>
        <taxon>Megasphaera</taxon>
    </lineage>
</organism>
<dbReference type="GO" id="GO:0003677">
    <property type="term" value="F:DNA binding"/>
    <property type="evidence" value="ECO:0007669"/>
    <property type="project" value="InterPro"/>
</dbReference>
<dbReference type="GO" id="GO:0015628">
    <property type="term" value="P:protein secretion by the type II secretion system"/>
    <property type="evidence" value="ECO:0007669"/>
    <property type="project" value="TreeGrafter"/>
</dbReference>
<dbReference type="InterPro" id="IPR003583">
    <property type="entry name" value="Hlx-hairpin-Hlx_DNA-bd_motif"/>
</dbReference>
<dbReference type="GO" id="GO:0015627">
    <property type="term" value="C:type II protein secretion system complex"/>
    <property type="evidence" value="ECO:0007669"/>
    <property type="project" value="TreeGrafter"/>
</dbReference>
<dbReference type="InterPro" id="IPR010994">
    <property type="entry name" value="RuvA_2-like"/>
</dbReference>
<sequence length="174" mass="18357">MKKMVVLALVLLGVALFQFAPVFESLVSEPPPAVEEPLPEKAFVYVTGAVKNPGLYALETGKTAGEAVEAAGGMIAYADTRAVNLADRADDGAHIHVPYDFQGIPENPAEAGKVSLNRADEKALTALPGIGPAMAANIIAYRQEHDSFGSIEELQKVKGIGPAKFAKLKDQVCL</sequence>
<dbReference type="InterPro" id="IPR051675">
    <property type="entry name" value="Endo/Exo/Phosphatase_dom_1"/>
</dbReference>
<evidence type="ECO:0000313" key="3">
    <source>
        <dbReference type="Proteomes" id="UP000238358"/>
    </source>
</evidence>